<accession>A0ABX2H984</accession>
<evidence type="ECO:0000313" key="1">
    <source>
        <dbReference type="EMBL" id="NSG86643.1"/>
    </source>
</evidence>
<dbReference type="EMBL" id="JAAITS010000046">
    <property type="protein sequence ID" value="NSG86643.1"/>
    <property type="molecule type" value="Genomic_DNA"/>
</dbReference>
<dbReference type="RefSeq" id="WP_118577785.1">
    <property type="nucleotide sequence ID" value="NZ_JAAINN010000019.1"/>
</dbReference>
<reference evidence="1 2" key="1">
    <citation type="journal article" date="2020" name="Cell Host Microbe">
        <title>Functional and Genomic Variation between Human-Derived Isolates of Lachnospiraceae Reveals Inter- and Intra-Species Diversity.</title>
        <authorList>
            <person name="Sorbara M.T."/>
            <person name="Littmann E.R."/>
            <person name="Fontana E."/>
            <person name="Moody T.U."/>
            <person name="Kohout C.E."/>
            <person name="Gjonbalaj M."/>
            <person name="Eaton V."/>
            <person name="Seok R."/>
            <person name="Leiner I.M."/>
            <person name="Pamer E.G."/>
        </authorList>
    </citation>
    <scope>NUCLEOTIDE SEQUENCE [LARGE SCALE GENOMIC DNA]</scope>
    <source>
        <strain evidence="1 2">MSK.17.74</strain>
    </source>
</reference>
<gene>
    <name evidence="1" type="ORF">G5B17_14780</name>
</gene>
<dbReference type="Pfam" id="PF18937">
    <property type="entry name" value="DUF5685"/>
    <property type="match status" value="1"/>
</dbReference>
<sequence length="284" mass="33967">MFGYIVMNKPEIKMKDFDMYRTFYCGLCRELREKYGISGQITLSYDMTFVIMLLSGLYEPKTYKGTTRCILHPVRKQPVRKNVMTEYCADMNILLTYYKCLDDWNDDRKYVKLGYARLLEGKNNRLLKLYPDKAKRIVELLDELSALEKQGETDIDRMSGIFGHIMEEILAYRQDEWEKSLRRIGFYLGKFIYLLDAYDDVEEDVKNKDYNPFAEKYTMEGFEGEVRQILMMMMAETCREFEKLPIIKYGDILRNILYSGVWCRFEEVSRKRREEREKEHVGSI</sequence>
<name>A0ABX2H984_9FIRM</name>
<evidence type="ECO:0000313" key="2">
    <source>
        <dbReference type="Proteomes" id="UP001644719"/>
    </source>
</evidence>
<organism evidence="1 2">
    <name type="scientific">Blautia faecis</name>
    <dbReference type="NCBI Taxonomy" id="871665"/>
    <lineage>
        <taxon>Bacteria</taxon>
        <taxon>Bacillati</taxon>
        <taxon>Bacillota</taxon>
        <taxon>Clostridia</taxon>
        <taxon>Lachnospirales</taxon>
        <taxon>Lachnospiraceae</taxon>
        <taxon>Blautia</taxon>
    </lineage>
</organism>
<comment type="caution">
    <text evidence="1">The sequence shown here is derived from an EMBL/GenBank/DDBJ whole genome shotgun (WGS) entry which is preliminary data.</text>
</comment>
<dbReference type="Proteomes" id="UP001644719">
    <property type="component" value="Unassembled WGS sequence"/>
</dbReference>
<protein>
    <submittedName>
        <fullName evidence="1">Uncharacterized protein</fullName>
    </submittedName>
</protein>
<dbReference type="InterPro" id="IPR043740">
    <property type="entry name" value="DUF5685"/>
</dbReference>
<proteinExistence type="predicted"/>
<keyword evidence="2" id="KW-1185">Reference proteome</keyword>